<evidence type="ECO:0000313" key="4">
    <source>
        <dbReference type="Proteomes" id="UP001320245"/>
    </source>
</evidence>
<feature type="compositionally biased region" description="Acidic residues" evidence="2">
    <location>
        <begin position="67"/>
        <end position="78"/>
    </location>
</feature>
<feature type="region of interest" description="Disordered" evidence="2">
    <location>
        <begin position="1"/>
        <end position="166"/>
    </location>
</feature>
<feature type="compositionally biased region" description="Polar residues" evidence="2">
    <location>
        <begin position="154"/>
        <end position="166"/>
    </location>
</feature>
<sequence>MRITNGTKGRMPRKKAAEAPSNDHASRATRRAGAKRGHLDVGEPETSAPAIRRSKRQRMAQEKEEGGNEQDEEDEDGVDHDRTAQAINQARHRPQQTVNRIGAHQNEQLQEEDDEEEEYEIGNGEERYENGLLMSHSSEEPRVRESNAAPNGHNRASMSYAQNPRSATRISREFDAVYDFQESSPERSRRQRTVAAGRTAKDRNTAPHPCNQRSTHPRSVQHLESSDGSASYSEGEARADTTGNMGEDSAFIEAPQSTEGLLRVEISINSMGGIVKTLQHQAWTRRSNWIRSFESNDKSDGDATACRSAPGRSLMKAIVGLKGLLEDAVEIRQSAKIEDDDLLAAIEYLRERSDDTKRHLARINEAVEDICAEGLAPIAPATDEAAIQKATKKRQRLLRDISRRLIPMLVLVIRTACDLAQIEDKRSRLIIDLNSFTLQFFLRLLGWTGRLYKALVRGLQDWPFEAEFTKDERDLNEEERESGQGKIEARFLFEKQLARLNSFVKGAEAHIQAKADHLEKVRRDVARRPQRLERARLAQAAEEREEEEKRQRDARSRAAFANWTQKVRQDFLLQEQAAWERARLAQAAKEREEEEKRQRDARSRAAFANWAQKERPKFLFREQTAWERASRDASAQSLAPRSQNYGQRTSGMDPLRAGPSNTDQIEEDIWNYDPYADSSRFTQAGKPWTYGEEKALVKSIRYDKTYNLPSMAVQLGRSEDDVARKVASLKQGYRSVYAERGQEIPAWAL</sequence>
<feature type="compositionally biased region" description="Basic residues" evidence="2">
    <location>
        <begin position="27"/>
        <end position="36"/>
    </location>
</feature>
<name>A0AAN9UAZ8_9PEZI</name>
<reference evidence="3 4" key="1">
    <citation type="journal article" date="2023" name="PLoS ONE">
        <title>Cytospora paraplurivora sp. nov. isolated from orchards with fruit tree decline syndrome in Ontario, Canada.</title>
        <authorList>
            <person name="Ilyukhin E."/>
            <person name="Nguyen H.D.T."/>
            <person name="Castle A.J."/>
            <person name="Ellouze W."/>
        </authorList>
    </citation>
    <scope>NUCLEOTIDE SEQUENCE [LARGE SCALE GENOMIC DNA]</scope>
    <source>
        <strain evidence="3 4">FDS-564</strain>
    </source>
</reference>
<accession>A0AAN9UAZ8</accession>
<feature type="region of interest" description="Disordered" evidence="2">
    <location>
        <begin position="630"/>
        <end position="658"/>
    </location>
</feature>
<evidence type="ECO:0000256" key="1">
    <source>
        <dbReference type="SAM" id="Coils"/>
    </source>
</evidence>
<dbReference type="Proteomes" id="UP001320245">
    <property type="component" value="Unassembled WGS sequence"/>
</dbReference>
<gene>
    <name evidence="3" type="ORF">SLS53_003759</name>
</gene>
<comment type="caution">
    <text evidence="3">The sequence shown here is derived from an EMBL/GenBank/DDBJ whole genome shotgun (WGS) entry which is preliminary data.</text>
</comment>
<organism evidence="3 4">
    <name type="scientific">Cytospora paraplurivora</name>
    <dbReference type="NCBI Taxonomy" id="2898453"/>
    <lineage>
        <taxon>Eukaryota</taxon>
        <taxon>Fungi</taxon>
        <taxon>Dikarya</taxon>
        <taxon>Ascomycota</taxon>
        <taxon>Pezizomycotina</taxon>
        <taxon>Sordariomycetes</taxon>
        <taxon>Sordariomycetidae</taxon>
        <taxon>Diaporthales</taxon>
        <taxon>Cytosporaceae</taxon>
        <taxon>Cytospora</taxon>
    </lineage>
</organism>
<feature type="coiled-coil region" evidence="1">
    <location>
        <begin position="530"/>
        <end position="604"/>
    </location>
</feature>
<feature type="compositionally biased region" description="Acidic residues" evidence="2">
    <location>
        <begin position="109"/>
        <end position="120"/>
    </location>
</feature>
<protein>
    <submittedName>
        <fullName evidence="3">Uncharacterized protein</fullName>
    </submittedName>
</protein>
<feature type="compositionally biased region" description="Polar residues" evidence="2">
    <location>
        <begin position="211"/>
        <end position="232"/>
    </location>
</feature>
<keyword evidence="1" id="KW-0175">Coiled coil</keyword>
<feature type="compositionally biased region" description="Polar residues" evidence="2">
    <location>
        <begin position="633"/>
        <end position="650"/>
    </location>
</feature>
<proteinExistence type="predicted"/>
<feature type="region of interest" description="Disordered" evidence="2">
    <location>
        <begin position="178"/>
        <end position="245"/>
    </location>
</feature>
<dbReference type="AlphaFoldDB" id="A0AAN9UAZ8"/>
<evidence type="ECO:0000313" key="3">
    <source>
        <dbReference type="EMBL" id="KAK7744238.1"/>
    </source>
</evidence>
<keyword evidence="4" id="KW-1185">Reference proteome</keyword>
<evidence type="ECO:0000256" key="2">
    <source>
        <dbReference type="SAM" id="MobiDB-lite"/>
    </source>
</evidence>
<dbReference type="EMBL" id="JAJSPL020000011">
    <property type="protein sequence ID" value="KAK7744238.1"/>
    <property type="molecule type" value="Genomic_DNA"/>
</dbReference>